<keyword evidence="2" id="KW-0560">Oxidoreductase</keyword>
<evidence type="ECO:0000256" key="1">
    <source>
        <dbReference type="ARBA" id="ARBA00008903"/>
    </source>
</evidence>
<dbReference type="AlphaFoldDB" id="A0A2H5XEL1"/>
<dbReference type="InterPro" id="IPR036291">
    <property type="entry name" value="NAD(P)-bd_dom_sf"/>
</dbReference>
<dbReference type="Pfam" id="PF02423">
    <property type="entry name" value="OCD_Mu_crystall"/>
    <property type="match status" value="1"/>
</dbReference>
<dbReference type="EMBL" id="BEHT01000031">
    <property type="protein sequence ID" value="GBC99577.1"/>
    <property type="molecule type" value="Genomic_DNA"/>
</dbReference>
<gene>
    <name evidence="2" type="ORF">HRbin17_02105</name>
</gene>
<dbReference type="FunFam" id="3.40.50.720:FF:000311">
    <property type="entry name" value="Ornithine cyclodeaminase"/>
    <property type="match status" value="1"/>
</dbReference>
<dbReference type="Proteomes" id="UP000236173">
    <property type="component" value="Unassembled WGS sequence"/>
</dbReference>
<dbReference type="InterPro" id="IPR003462">
    <property type="entry name" value="ODC_Mu_crystall"/>
</dbReference>
<name>A0A2H5XEL1_9BACT</name>
<dbReference type="Gene3D" id="3.40.50.720">
    <property type="entry name" value="NAD(P)-binding Rossmann-like Domain"/>
    <property type="match status" value="1"/>
</dbReference>
<comment type="similarity">
    <text evidence="1">Belongs to the ornithine cyclodeaminase/mu-crystallin family.</text>
</comment>
<accession>A0A2H5XEL1</accession>
<dbReference type="GO" id="GO:0016491">
    <property type="term" value="F:oxidoreductase activity"/>
    <property type="evidence" value="ECO:0007669"/>
    <property type="project" value="UniProtKB-KW"/>
</dbReference>
<dbReference type="PANTHER" id="PTHR13812">
    <property type="entry name" value="KETIMINE REDUCTASE MU-CRYSTALLIN"/>
    <property type="match status" value="1"/>
</dbReference>
<dbReference type="PANTHER" id="PTHR13812:SF19">
    <property type="entry name" value="KETIMINE REDUCTASE MU-CRYSTALLIN"/>
    <property type="match status" value="1"/>
</dbReference>
<sequence>MALFVTEEQVAALLDMTTALHAVEEVMRLHGEGKAVNHPRQRVRRNGVLLHWMGASVPAWEMTAFKVYTPRSALFFLYGADGELLMVAQAAKLGQIRTGAASGVATKFMARPDACTVGIIGAGFQSETQLLALCQVRPVERVFVFSRTPERRERFAQTMGQRLNLPVIAVGSAEAAVRDADIVVTVTTSKDPVLRGEWLKAGTHINAVGSNMLVRRELDGEAVKRCHRIVVDDRQQAQHECGDLLMAAERGDVAWDRLTELGEVVAGKAPGRGSPDEITLFESQGIALWDLAVGKVVYERATAQGIGMPLSL</sequence>
<dbReference type="PIRSF" id="PIRSF001439">
    <property type="entry name" value="CryM"/>
    <property type="match status" value="1"/>
</dbReference>
<protein>
    <submittedName>
        <fullName evidence="2">Delta(1)-pyrroline-2-carboxylate reductase</fullName>
        <ecNumber evidence="2">1.5.1.49</ecNumber>
    </submittedName>
</protein>
<comment type="caution">
    <text evidence="2">The sequence shown here is derived from an EMBL/GenBank/DDBJ whole genome shotgun (WGS) entry which is preliminary data.</text>
</comment>
<evidence type="ECO:0000313" key="3">
    <source>
        <dbReference type="Proteomes" id="UP000236173"/>
    </source>
</evidence>
<dbReference type="SUPFAM" id="SSF51735">
    <property type="entry name" value="NAD(P)-binding Rossmann-fold domains"/>
    <property type="match status" value="1"/>
</dbReference>
<proteinExistence type="inferred from homology"/>
<evidence type="ECO:0000313" key="2">
    <source>
        <dbReference type="EMBL" id="GBC99577.1"/>
    </source>
</evidence>
<dbReference type="InterPro" id="IPR023401">
    <property type="entry name" value="ODC_N"/>
</dbReference>
<dbReference type="GO" id="GO:0019752">
    <property type="term" value="P:carboxylic acid metabolic process"/>
    <property type="evidence" value="ECO:0007669"/>
    <property type="project" value="UniProtKB-ARBA"/>
</dbReference>
<organism evidence="2 3">
    <name type="scientific">Candidatus Fervidibacter japonicus</name>
    <dbReference type="NCBI Taxonomy" id="2035412"/>
    <lineage>
        <taxon>Bacteria</taxon>
        <taxon>Candidatus Fervidibacterota</taxon>
        <taxon>Candidatus Fervidibacter</taxon>
    </lineage>
</organism>
<dbReference type="EC" id="1.5.1.49" evidence="2"/>
<reference evidence="3" key="1">
    <citation type="submission" date="2017-09" db="EMBL/GenBank/DDBJ databases">
        <title>Metaegenomics of thermophilic ammonia-oxidizing enrichment culture.</title>
        <authorList>
            <person name="Kato S."/>
            <person name="Suzuki K."/>
        </authorList>
    </citation>
    <scope>NUCLEOTIDE SEQUENCE [LARGE SCALE GENOMIC DNA]</scope>
</reference>
<dbReference type="GO" id="GO:0005737">
    <property type="term" value="C:cytoplasm"/>
    <property type="evidence" value="ECO:0007669"/>
    <property type="project" value="TreeGrafter"/>
</dbReference>
<dbReference type="Gene3D" id="3.30.1780.10">
    <property type="entry name" value="ornithine cyclodeaminase, domain 1"/>
    <property type="match status" value="1"/>
</dbReference>